<dbReference type="AlphaFoldDB" id="A0A290QLU6"/>
<keyword evidence="1" id="KW-0812">Transmembrane</keyword>
<reference evidence="2 3" key="1">
    <citation type="submission" date="2017-09" db="EMBL/GenBank/DDBJ databases">
        <title>Complete genome sequence of Verrucomicrobial strain HZ-65, isolated from freshwater.</title>
        <authorList>
            <person name="Choi A."/>
        </authorList>
    </citation>
    <scope>NUCLEOTIDE SEQUENCE [LARGE SCALE GENOMIC DNA]</scope>
    <source>
        <strain evidence="2 3">HZ-65</strain>
    </source>
</reference>
<name>A0A290QLU6_9BACT</name>
<gene>
    <name evidence="2" type="ORF">CMV30_16865</name>
</gene>
<organism evidence="2 3">
    <name type="scientific">Nibricoccus aquaticus</name>
    <dbReference type="NCBI Taxonomy" id="2576891"/>
    <lineage>
        <taxon>Bacteria</taxon>
        <taxon>Pseudomonadati</taxon>
        <taxon>Verrucomicrobiota</taxon>
        <taxon>Opitutia</taxon>
        <taxon>Opitutales</taxon>
        <taxon>Opitutaceae</taxon>
        <taxon>Nibricoccus</taxon>
    </lineage>
</organism>
<feature type="transmembrane region" description="Helical" evidence="1">
    <location>
        <begin position="65"/>
        <end position="83"/>
    </location>
</feature>
<keyword evidence="1" id="KW-1133">Transmembrane helix</keyword>
<evidence type="ECO:0000256" key="1">
    <source>
        <dbReference type="SAM" id="Phobius"/>
    </source>
</evidence>
<dbReference type="RefSeq" id="WP_096057110.1">
    <property type="nucleotide sequence ID" value="NZ_CP023344.1"/>
</dbReference>
<feature type="transmembrane region" description="Helical" evidence="1">
    <location>
        <begin position="90"/>
        <end position="122"/>
    </location>
</feature>
<accession>A0A290QLU6</accession>
<keyword evidence="3" id="KW-1185">Reference proteome</keyword>
<proteinExistence type="predicted"/>
<dbReference type="Proteomes" id="UP000217265">
    <property type="component" value="Chromosome"/>
</dbReference>
<sequence length="126" mass="13621">MSAARIFIPVIALLIGGWFVFDGTRALTVGDFLTAKTGPRSGQLGPWSLLVAKAGINPRGTLIKSVHLALGLLWLTGLVLFFLRPDLGRWVLLTSSVCSLWYLPLGTVLAIIEMALLLVPIVRTPK</sequence>
<keyword evidence="1" id="KW-0472">Membrane</keyword>
<evidence type="ECO:0000313" key="2">
    <source>
        <dbReference type="EMBL" id="ATC65481.1"/>
    </source>
</evidence>
<protein>
    <submittedName>
        <fullName evidence="2">Uncharacterized protein</fullName>
    </submittedName>
</protein>
<dbReference type="EMBL" id="CP023344">
    <property type="protein sequence ID" value="ATC65481.1"/>
    <property type="molecule type" value="Genomic_DNA"/>
</dbReference>
<dbReference type="OrthoDB" id="4335095at2"/>
<dbReference type="KEGG" id="vbh:CMV30_16865"/>
<evidence type="ECO:0000313" key="3">
    <source>
        <dbReference type="Proteomes" id="UP000217265"/>
    </source>
</evidence>